<accession>A0A9N9H4C7</accession>
<evidence type="ECO:0000313" key="2">
    <source>
        <dbReference type="Proteomes" id="UP000789739"/>
    </source>
</evidence>
<gene>
    <name evidence="1" type="ORF">PBRASI_LOCUS10048</name>
</gene>
<protein>
    <submittedName>
        <fullName evidence="1">4376_t:CDS:1</fullName>
    </submittedName>
</protein>
<sequence length="317" mass="36155">MSNQSSNTFRNFDDVDSNTSDNDHTLIFDSSIMHNFEDEISEEEIEGSDEEYEDCEDDIETDNDNNELINEDILIPESETCDSLTPCVLLEKRNGVVTRCGGTNNLRRIWNLIGAWELDNRAVDEVNKQVERLGVCYTHFMFDFRTLHSPGLKQSKSHEKATIASHRCVFCKKYCRVYYRGKECTEHCWLFLGKKTQAPCIGQHNCPAIKSVPRVVQKMTEGSSQRPQYICYTCYELQGGHLHQQGERSDKACAKTEKHAEDTTTSLELLGNMVLHVAKKGDSPVKERVLRYAVQMLQGLQESEPETSDRAPIPSPF</sequence>
<dbReference type="EMBL" id="CAJVPI010002596">
    <property type="protein sequence ID" value="CAG8646360.1"/>
    <property type="molecule type" value="Genomic_DNA"/>
</dbReference>
<reference evidence="1" key="1">
    <citation type="submission" date="2021-06" db="EMBL/GenBank/DDBJ databases">
        <authorList>
            <person name="Kallberg Y."/>
            <person name="Tangrot J."/>
            <person name="Rosling A."/>
        </authorList>
    </citation>
    <scope>NUCLEOTIDE SEQUENCE</scope>
    <source>
        <strain evidence="1">BR232B</strain>
    </source>
</reference>
<dbReference type="AlphaFoldDB" id="A0A9N9H4C7"/>
<keyword evidence="2" id="KW-1185">Reference proteome</keyword>
<dbReference type="Proteomes" id="UP000789739">
    <property type="component" value="Unassembled WGS sequence"/>
</dbReference>
<proteinExistence type="predicted"/>
<feature type="non-terminal residue" evidence="1">
    <location>
        <position position="317"/>
    </location>
</feature>
<comment type="caution">
    <text evidence="1">The sequence shown here is derived from an EMBL/GenBank/DDBJ whole genome shotgun (WGS) entry which is preliminary data.</text>
</comment>
<dbReference type="OrthoDB" id="2424978at2759"/>
<organism evidence="1 2">
    <name type="scientific">Paraglomus brasilianum</name>
    <dbReference type="NCBI Taxonomy" id="144538"/>
    <lineage>
        <taxon>Eukaryota</taxon>
        <taxon>Fungi</taxon>
        <taxon>Fungi incertae sedis</taxon>
        <taxon>Mucoromycota</taxon>
        <taxon>Glomeromycotina</taxon>
        <taxon>Glomeromycetes</taxon>
        <taxon>Paraglomerales</taxon>
        <taxon>Paraglomeraceae</taxon>
        <taxon>Paraglomus</taxon>
    </lineage>
</organism>
<evidence type="ECO:0000313" key="1">
    <source>
        <dbReference type="EMBL" id="CAG8646360.1"/>
    </source>
</evidence>
<name>A0A9N9H4C7_9GLOM</name>